<dbReference type="PANTHER" id="PTHR33420:SF3">
    <property type="entry name" value="FIMBRIAL SUBUNIT ELFA"/>
    <property type="match status" value="1"/>
</dbReference>
<feature type="chain" id="PRO_5032406918" evidence="5">
    <location>
        <begin position="22"/>
        <end position="177"/>
    </location>
</feature>
<dbReference type="GO" id="GO:0009289">
    <property type="term" value="C:pilus"/>
    <property type="evidence" value="ECO:0007669"/>
    <property type="project" value="UniProtKB-SubCell"/>
</dbReference>
<name>A0A838Y2N9_9NEIS</name>
<reference evidence="6 7" key="1">
    <citation type="submission" date="2020-07" db="EMBL/GenBank/DDBJ databases">
        <title>Draft genome sequence of violacein-producing bacteria and related species.</title>
        <authorList>
            <person name="Wilson H.S."/>
            <person name="De Leon M.E."/>
        </authorList>
    </citation>
    <scope>NUCLEOTIDE SEQUENCE [LARGE SCALE GENOMIC DNA]</scope>
    <source>
        <strain evidence="6 7">HSC-21Su07</strain>
    </source>
</reference>
<dbReference type="SUPFAM" id="SSF49401">
    <property type="entry name" value="Bacterial adhesins"/>
    <property type="match status" value="1"/>
</dbReference>
<dbReference type="RefSeq" id="WP_181836536.1">
    <property type="nucleotide sequence ID" value="NZ_JACERN010000033.1"/>
</dbReference>
<evidence type="ECO:0000256" key="5">
    <source>
        <dbReference type="SAM" id="SignalP"/>
    </source>
</evidence>
<sequence length="177" mass="17680">MKLTLAICCTACAGLISQAHASDGTITFTGNIAATTCTISVAGGSSSGSISLPTISTKALAVTSATAGSTPFTVSLSGCTGAATQAAIWFENDSNVNSSGRLINTGTASNVDVAIYNTASSSHILIGQTASTFGSSGMAFPISSSNATLNYLARYYARGVATAGTVTTSVNYTVQYQ</sequence>
<keyword evidence="3 5" id="KW-0732">Signal</keyword>
<dbReference type="InterPro" id="IPR039458">
    <property type="entry name" value="FimA-like"/>
</dbReference>
<dbReference type="Gene3D" id="2.60.40.1090">
    <property type="entry name" value="Fimbrial-type adhesion domain"/>
    <property type="match status" value="1"/>
</dbReference>
<comment type="caution">
    <text evidence="6">The sequence shown here is derived from an EMBL/GenBank/DDBJ whole genome shotgun (WGS) entry which is preliminary data.</text>
</comment>
<keyword evidence="4" id="KW-0281">Fimbrium</keyword>
<dbReference type="Proteomes" id="UP000545606">
    <property type="component" value="Unassembled WGS sequence"/>
</dbReference>
<organism evidence="6 7">
    <name type="scientific">Aquitalea aquatica</name>
    <dbReference type="NCBI Taxonomy" id="3044273"/>
    <lineage>
        <taxon>Bacteria</taxon>
        <taxon>Pseudomonadati</taxon>
        <taxon>Pseudomonadota</taxon>
        <taxon>Betaproteobacteria</taxon>
        <taxon>Neisseriales</taxon>
        <taxon>Chromobacteriaceae</taxon>
        <taxon>Aquitalea</taxon>
    </lineage>
</organism>
<dbReference type="AlphaFoldDB" id="A0A838Y2N9"/>
<evidence type="ECO:0000313" key="7">
    <source>
        <dbReference type="Proteomes" id="UP000545606"/>
    </source>
</evidence>
<accession>A0A838Y2N9</accession>
<evidence type="ECO:0000256" key="3">
    <source>
        <dbReference type="ARBA" id="ARBA00022729"/>
    </source>
</evidence>
<comment type="subcellular location">
    <subcellularLocation>
        <location evidence="1">Fimbrium</location>
    </subcellularLocation>
</comment>
<protein>
    <submittedName>
        <fullName evidence="6">Type 1 fimbrial protein</fullName>
    </submittedName>
</protein>
<dbReference type="InterPro" id="IPR036937">
    <property type="entry name" value="Adhesion_dom_fimbrial_sf"/>
</dbReference>
<proteinExistence type="inferred from homology"/>
<evidence type="ECO:0000313" key="6">
    <source>
        <dbReference type="EMBL" id="MBA4709533.1"/>
    </source>
</evidence>
<comment type="similarity">
    <text evidence="2">Belongs to the fimbrial protein family.</text>
</comment>
<dbReference type="InterPro" id="IPR050263">
    <property type="entry name" value="Bact_Fimbrial_Adh_Pro"/>
</dbReference>
<keyword evidence="7" id="KW-1185">Reference proteome</keyword>
<evidence type="ECO:0000256" key="2">
    <source>
        <dbReference type="ARBA" id="ARBA00006671"/>
    </source>
</evidence>
<dbReference type="Pfam" id="PF16970">
    <property type="entry name" value="FimA"/>
    <property type="match status" value="1"/>
</dbReference>
<gene>
    <name evidence="6" type="ORF">H2Z84_14220</name>
</gene>
<feature type="signal peptide" evidence="5">
    <location>
        <begin position="1"/>
        <end position="21"/>
    </location>
</feature>
<evidence type="ECO:0000256" key="1">
    <source>
        <dbReference type="ARBA" id="ARBA00004561"/>
    </source>
</evidence>
<dbReference type="GO" id="GO:0043709">
    <property type="term" value="P:cell adhesion involved in single-species biofilm formation"/>
    <property type="evidence" value="ECO:0007669"/>
    <property type="project" value="TreeGrafter"/>
</dbReference>
<dbReference type="InterPro" id="IPR008966">
    <property type="entry name" value="Adhesion_dom_sf"/>
</dbReference>
<dbReference type="PANTHER" id="PTHR33420">
    <property type="entry name" value="FIMBRIAL SUBUNIT ELFA-RELATED"/>
    <property type="match status" value="1"/>
</dbReference>
<dbReference type="EMBL" id="JACERN010000033">
    <property type="protein sequence ID" value="MBA4709533.1"/>
    <property type="molecule type" value="Genomic_DNA"/>
</dbReference>
<evidence type="ECO:0000256" key="4">
    <source>
        <dbReference type="ARBA" id="ARBA00023263"/>
    </source>
</evidence>